<gene>
    <name evidence="2" type="ORF">SAMN03080606_04032</name>
</gene>
<dbReference type="InterPro" id="IPR050471">
    <property type="entry name" value="AB_hydrolase"/>
</dbReference>
<dbReference type="InterPro" id="IPR029058">
    <property type="entry name" value="AB_hydrolase_fold"/>
</dbReference>
<proteinExistence type="predicted"/>
<evidence type="ECO:0000313" key="2">
    <source>
        <dbReference type="EMBL" id="SCZ07465.1"/>
    </source>
</evidence>
<evidence type="ECO:0000313" key="3">
    <source>
        <dbReference type="Proteomes" id="UP000198636"/>
    </source>
</evidence>
<dbReference type="InterPro" id="IPR000073">
    <property type="entry name" value="AB_hydrolase_1"/>
</dbReference>
<dbReference type="STRING" id="1120976.SAMN03080606_04032"/>
<dbReference type="PANTHER" id="PTHR43433:SF5">
    <property type="entry name" value="AB HYDROLASE-1 DOMAIN-CONTAINING PROTEIN"/>
    <property type="match status" value="1"/>
</dbReference>
<dbReference type="RefSeq" id="WP_091547270.1">
    <property type="nucleotide sequence ID" value="NZ_FMUS01000037.1"/>
</dbReference>
<evidence type="ECO:0000259" key="1">
    <source>
        <dbReference type="Pfam" id="PF00561"/>
    </source>
</evidence>
<dbReference type="Proteomes" id="UP000198636">
    <property type="component" value="Unassembled WGS sequence"/>
</dbReference>
<keyword evidence="3" id="KW-1185">Reference proteome</keyword>
<dbReference type="Pfam" id="PF00561">
    <property type="entry name" value="Abhydrolase_1"/>
    <property type="match status" value="1"/>
</dbReference>
<reference evidence="2 3" key="1">
    <citation type="submission" date="2016-10" db="EMBL/GenBank/DDBJ databases">
        <authorList>
            <person name="de Groot N.N."/>
        </authorList>
    </citation>
    <scope>NUCLEOTIDE SEQUENCE [LARGE SCALE GENOMIC DNA]</scope>
    <source>
        <strain evidence="2 3">DSM 18978</strain>
    </source>
</reference>
<protein>
    <submittedName>
        <fullName evidence="2">Pimeloyl-ACP methyl ester carboxylesterase</fullName>
    </submittedName>
</protein>
<sequence length="268" mass="29917">MFYRAKGGNVKIGNTDIDYVSFGKGEKSLIIIPGLADGLNTVKGKAIVLAMMYKMFANDYKTYIFSRKNQLVGGCSTRNMAMDHKIAMDKLGIEKAHVLGISQGGMICQYLAIDYPDIVDKLIIGVSVSRQNKTIQDVISSWIAMAENNDYKGLFIDSTEKTYSENKAKKYRPFYPILTKIGKPKSFNRFIIQARACLEHNAYEELNKIKSPTLILGGDSDLVVGKNTSEEMAEKIVHSKLIIYKGLGHGAFDEAKDFNQQVLNFLKS</sequence>
<dbReference type="EMBL" id="FMUS01000037">
    <property type="protein sequence ID" value="SCZ07465.1"/>
    <property type="molecule type" value="Genomic_DNA"/>
</dbReference>
<accession>A0A1G5L3I5</accession>
<feature type="domain" description="AB hydrolase-1" evidence="1">
    <location>
        <begin position="76"/>
        <end position="254"/>
    </location>
</feature>
<name>A0A1G5L3I5_9FIRM</name>
<dbReference type="OrthoDB" id="9775557at2"/>
<dbReference type="SUPFAM" id="SSF53474">
    <property type="entry name" value="alpha/beta-Hydrolases"/>
    <property type="match status" value="1"/>
</dbReference>
<dbReference type="PANTHER" id="PTHR43433">
    <property type="entry name" value="HYDROLASE, ALPHA/BETA FOLD FAMILY PROTEIN"/>
    <property type="match status" value="1"/>
</dbReference>
<dbReference type="AlphaFoldDB" id="A0A1G5L3I5"/>
<organism evidence="2 3">
    <name type="scientific">Alkaliphilus peptidifermentans DSM 18978</name>
    <dbReference type="NCBI Taxonomy" id="1120976"/>
    <lineage>
        <taxon>Bacteria</taxon>
        <taxon>Bacillati</taxon>
        <taxon>Bacillota</taxon>
        <taxon>Clostridia</taxon>
        <taxon>Peptostreptococcales</taxon>
        <taxon>Natronincolaceae</taxon>
        <taxon>Alkaliphilus</taxon>
    </lineage>
</organism>
<dbReference type="Gene3D" id="3.40.50.1820">
    <property type="entry name" value="alpha/beta hydrolase"/>
    <property type="match status" value="1"/>
</dbReference>